<accession>A0A6J4L8M5</accession>
<dbReference type="InterPro" id="IPR055643">
    <property type="entry name" value="DUF7219"/>
</dbReference>
<dbReference type="Pfam" id="PF23856">
    <property type="entry name" value="DUF7219"/>
    <property type="match status" value="1"/>
</dbReference>
<dbReference type="EMBL" id="CADCTY010000521">
    <property type="protein sequence ID" value="CAA9322212.1"/>
    <property type="molecule type" value="Genomic_DNA"/>
</dbReference>
<dbReference type="AlphaFoldDB" id="A0A6J4L8M5"/>
<sequence>MNQNEFLYPRSRYRGQMKPEHLVFNANLQDFVQRVSYISALQTGGKISAEQAYQDIKSLWKQLKHSKQQLGIGTATEQR</sequence>
<name>A0A6J4L8M5_9CYAN</name>
<gene>
    <name evidence="1" type="ORF">AVDCRST_MAG94-1509</name>
</gene>
<evidence type="ECO:0000313" key="1">
    <source>
        <dbReference type="EMBL" id="CAA9322212.1"/>
    </source>
</evidence>
<organism evidence="1">
    <name type="scientific">uncultured Leptolyngbya sp</name>
    <dbReference type="NCBI Taxonomy" id="332963"/>
    <lineage>
        <taxon>Bacteria</taxon>
        <taxon>Bacillati</taxon>
        <taxon>Cyanobacteriota</taxon>
        <taxon>Cyanophyceae</taxon>
        <taxon>Leptolyngbyales</taxon>
        <taxon>Leptolyngbyaceae</taxon>
        <taxon>Leptolyngbya group</taxon>
        <taxon>Leptolyngbya</taxon>
        <taxon>environmental samples</taxon>
    </lineage>
</organism>
<proteinExistence type="predicted"/>
<reference evidence="1" key="1">
    <citation type="submission" date="2020-02" db="EMBL/GenBank/DDBJ databases">
        <authorList>
            <person name="Meier V. D."/>
        </authorList>
    </citation>
    <scope>NUCLEOTIDE SEQUENCE</scope>
    <source>
        <strain evidence="1">AVDCRST_MAG94</strain>
    </source>
</reference>
<protein>
    <submittedName>
        <fullName evidence="1">Isopropylmalate/homocitrate/citramalate synthases</fullName>
    </submittedName>
</protein>